<name>A0A443PJ07_9MAGN</name>
<evidence type="ECO:0000256" key="3">
    <source>
        <dbReference type="ARBA" id="ARBA00023295"/>
    </source>
</evidence>
<dbReference type="Proteomes" id="UP000283530">
    <property type="component" value="Unassembled WGS sequence"/>
</dbReference>
<sequence>MATLTSVITGSLKAQGLRAGCPPLSFNLRQEDHSVSFISHPFNASVRGRRALERATGHSVTTSGRRSLIVCRVVGAPLRFSSPSPVGLWYGKKSSSSLSPTTDQLIKLYKDNNIQKMWLCCDTPHDAQDIVENISSDGEANIQVVLYIPTPEVRKIAETPVPPAANEWIQLIANYQSVINYVCLGDVDQMNTNDITMIGTAMDRIPSTSKVSTMLDVNIILGSYDPKKCPSTYRFLDKFNKLLREVFNRLAGTSAPLFVKIFPYFAIPDNIDEESIGLDNYLLEKLARPYMPCDQLKYKYVFDAMVDSISCAIDAMHFSNVDISVVSGWPTAGSKKEATIENAQKYNKNLLRYVKEAEATPRKTKCIDHFIFSMVDEEQLPPDSFDWSHFGTFTLSWNNKTFPRTQMDC</sequence>
<proteinExistence type="inferred from homology"/>
<dbReference type="EMBL" id="QPKB01000008">
    <property type="protein sequence ID" value="RWR90745.1"/>
    <property type="molecule type" value="Genomic_DNA"/>
</dbReference>
<dbReference type="STRING" id="337451.A0A443PJ07"/>
<accession>A0A443PJ07</accession>
<comment type="similarity">
    <text evidence="1 4">Belongs to the glycosyl hydrolase 17 family.</text>
</comment>
<keyword evidence="2" id="KW-0378">Hydrolase</keyword>
<dbReference type="OrthoDB" id="10526000at2759"/>
<dbReference type="InterPro" id="IPR044965">
    <property type="entry name" value="Glyco_hydro_17_plant"/>
</dbReference>
<keyword evidence="3" id="KW-0326">Glycosidase</keyword>
<dbReference type="SUPFAM" id="SSF51445">
    <property type="entry name" value="(Trans)glycosidases"/>
    <property type="match status" value="1"/>
</dbReference>
<organism evidence="5 6">
    <name type="scientific">Cinnamomum micranthum f. kanehirae</name>
    <dbReference type="NCBI Taxonomy" id="337451"/>
    <lineage>
        <taxon>Eukaryota</taxon>
        <taxon>Viridiplantae</taxon>
        <taxon>Streptophyta</taxon>
        <taxon>Embryophyta</taxon>
        <taxon>Tracheophyta</taxon>
        <taxon>Spermatophyta</taxon>
        <taxon>Magnoliopsida</taxon>
        <taxon>Magnoliidae</taxon>
        <taxon>Laurales</taxon>
        <taxon>Lauraceae</taxon>
        <taxon>Cinnamomum</taxon>
    </lineage>
</organism>
<dbReference type="PANTHER" id="PTHR32227">
    <property type="entry name" value="GLUCAN ENDO-1,3-BETA-GLUCOSIDASE BG1-RELATED-RELATED"/>
    <property type="match status" value="1"/>
</dbReference>
<dbReference type="InterPro" id="IPR017853">
    <property type="entry name" value="GH"/>
</dbReference>
<dbReference type="Pfam" id="PF00332">
    <property type="entry name" value="Glyco_hydro_17"/>
    <property type="match status" value="1"/>
</dbReference>
<keyword evidence="6" id="KW-1185">Reference proteome</keyword>
<evidence type="ECO:0000256" key="2">
    <source>
        <dbReference type="ARBA" id="ARBA00022801"/>
    </source>
</evidence>
<evidence type="ECO:0000256" key="1">
    <source>
        <dbReference type="ARBA" id="ARBA00008773"/>
    </source>
</evidence>
<evidence type="ECO:0000313" key="5">
    <source>
        <dbReference type="EMBL" id="RWR90745.1"/>
    </source>
</evidence>
<dbReference type="AlphaFoldDB" id="A0A443PJ07"/>
<comment type="caution">
    <text evidence="5">The sequence shown here is derived from an EMBL/GenBank/DDBJ whole genome shotgun (WGS) entry which is preliminary data.</text>
</comment>
<dbReference type="Gene3D" id="3.20.20.80">
    <property type="entry name" value="Glycosidases"/>
    <property type="match status" value="1"/>
</dbReference>
<dbReference type="GO" id="GO:0005975">
    <property type="term" value="P:carbohydrate metabolic process"/>
    <property type="evidence" value="ECO:0007669"/>
    <property type="project" value="InterPro"/>
</dbReference>
<evidence type="ECO:0000256" key="4">
    <source>
        <dbReference type="RuleBase" id="RU004335"/>
    </source>
</evidence>
<protein>
    <submittedName>
        <fullName evidence="5">Glucan endo-1,3-beta-glucosidase</fullName>
    </submittedName>
</protein>
<gene>
    <name evidence="5" type="ORF">CKAN_01985500</name>
</gene>
<dbReference type="InterPro" id="IPR000490">
    <property type="entry name" value="Glyco_hydro_17"/>
</dbReference>
<dbReference type="GO" id="GO:0004553">
    <property type="term" value="F:hydrolase activity, hydrolyzing O-glycosyl compounds"/>
    <property type="evidence" value="ECO:0007669"/>
    <property type="project" value="InterPro"/>
</dbReference>
<evidence type="ECO:0000313" key="6">
    <source>
        <dbReference type="Proteomes" id="UP000283530"/>
    </source>
</evidence>
<reference evidence="5 6" key="1">
    <citation type="journal article" date="2019" name="Nat. Plants">
        <title>Stout camphor tree genome fills gaps in understanding of flowering plant genome evolution.</title>
        <authorList>
            <person name="Chaw S.M."/>
            <person name="Liu Y.C."/>
            <person name="Wu Y.W."/>
            <person name="Wang H.Y."/>
            <person name="Lin C.I."/>
            <person name="Wu C.S."/>
            <person name="Ke H.M."/>
            <person name="Chang L.Y."/>
            <person name="Hsu C.Y."/>
            <person name="Yang H.T."/>
            <person name="Sudianto E."/>
            <person name="Hsu M.H."/>
            <person name="Wu K.P."/>
            <person name="Wang L.N."/>
            <person name="Leebens-Mack J.H."/>
            <person name="Tsai I.J."/>
        </authorList>
    </citation>
    <scope>NUCLEOTIDE SEQUENCE [LARGE SCALE GENOMIC DNA]</scope>
    <source>
        <strain evidence="6">cv. Chaw 1501</strain>
        <tissue evidence="5">Young leaves</tissue>
    </source>
</reference>